<gene>
    <name evidence="2" type="ORF">RR48_05124</name>
</gene>
<dbReference type="EMBL" id="KQ461068">
    <property type="protein sequence ID" value="KPJ09922.1"/>
    <property type="molecule type" value="Genomic_DNA"/>
</dbReference>
<protein>
    <submittedName>
        <fullName evidence="2">Small conductance calcium-activated potassium channel protein</fullName>
    </submittedName>
</protein>
<organism evidence="2 3">
    <name type="scientific">Papilio machaon</name>
    <name type="common">Old World swallowtail butterfly</name>
    <dbReference type="NCBI Taxonomy" id="76193"/>
    <lineage>
        <taxon>Eukaryota</taxon>
        <taxon>Metazoa</taxon>
        <taxon>Ecdysozoa</taxon>
        <taxon>Arthropoda</taxon>
        <taxon>Hexapoda</taxon>
        <taxon>Insecta</taxon>
        <taxon>Pterygota</taxon>
        <taxon>Neoptera</taxon>
        <taxon>Endopterygota</taxon>
        <taxon>Lepidoptera</taxon>
        <taxon>Glossata</taxon>
        <taxon>Ditrysia</taxon>
        <taxon>Papilionoidea</taxon>
        <taxon>Papilionidae</taxon>
        <taxon>Papilioninae</taxon>
        <taxon>Papilio</taxon>
    </lineage>
</organism>
<reference evidence="2 3" key="1">
    <citation type="journal article" date="2015" name="Nat. Commun.">
        <title>Outbred genome sequencing and CRISPR/Cas9 gene editing in butterflies.</title>
        <authorList>
            <person name="Li X."/>
            <person name="Fan D."/>
            <person name="Zhang W."/>
            <person name="Liu G."/>
            <person name="Zhang L."/>
            <person name="Zhao L."/>
            <person name="Fang X."/>
            <person name="Chen L."/>
            <person name="Dong Y."/>
            <person name="Chen Y."/>
            <person name="Ding Y."/>
            <person name="Zhao R."/>
            <person name="Feng M."/>
            <person name="Zhu Y."/>
            <person name="Feng Y."/>
            <person name="Jiang X."/>
            <person name="Zhu D."/>
            <person name="Xiang H."/>
            <person name="Feng X."/>
            <person name="Li S."/>
            <person name="Wang J."/>
            <person name="Zhang G."/>
            <person name="Kronforst M.R."/>
            <person name="Wang W."/>
        </authorList>
    </citation>
    <scope>NUCLEOTIDE SEQUENCE [LARGE SCALE GENOMIC DNA]</scope>
    <source>
        <strain evidence="2">Ya'a_city_454_Pm</strain>
        <tissue evidence="2">Whole body</tissue>
    </source>
</reference>
<accession>A0A0N1IDV9</accession>
<dbReference type="GO" id="GO:0034220">
    <property type="term" value="P:monoatomic ion transmembrane transport"/>
    <property type="evidence" value="ECO:0007669"/>
    <property type="project" value="UniProtKB-KW"/>
</dbReference>
<dbReference type="InParanoid" id="A0A0N1IDV9"/>
<proteinExistence type="predicted"/>
<dbReference type="STRING" id="76193.A0A0N1IDV9"/>
<dbReference type="AlphaFoldDB" id="A0A0N1IDV9"/>
<evidence type="ECO:0000313" key="2">
    <source>
        <dbReference type="EMBL" id="KPJ09922.1"/>
    </source>
</evidence>
<feature type="compositionally biased region" description="Pro residues" evidence="1">
    <location>
        <begin position="87"/>
        <end position="99"/>
    </location>
</feature>
<keyword evidence="3" id="KW-1185">Reference proteome</keyword>
<sequence length="99" mass="10652">MNTIPDIMARCLQQHWERTEQRRNYLHPDTAAVPTPPSSTITPYARPLASASHPWPPSPVGHQAARAHSAPESTAAHTPTAQLAPTSPAPAPPRTQLPS</sequence>
<evidence type="ECO:0000313" key="3">
    <source>
        <dbReference type="Proteomes" id="UP000053240"/>
    </source>
</evidence>
<feature type="region of interest" description="Disordered" evidence="1">
    <location>
        <begin position="21"/>
        <end position="99"/>
    </location>
</feature>
<name>A0A0N1IDV9_PAPMA</name>
<dbReference type="Proteomes" id="UP000053240">
    <property type="component" value="Unassembled WGS sequence"/>
</dbReference>
<keyword evidence="2" id="KW-0406">Ion transport</keyword>
<evidence type="ECO:0000256" key="1">
    <source>
        <dbReference type="SAM" id="MobiDB-lite"/>
    </source>
</evidence>
<keyword evidence="2" id="KW-0813">Transport</keyword>
<keyword evidence="2" id="KW-0407">Ion channel</keyword>